<reference evidence="1 2" key="1">
    <citation type="submission" date="2017-10" db="EMBL/GenBank/DDBJ databases">
        <title>The draft genome sequence of Lewinella nigricans NBRC 102662.</title>
        <authorList>
            <person name="Wang K."/>
        </authorList>
    </citation>
    <scope>NUCLEOTIDE SEQUENCE [LARGE SCALE GENOMIC DNA]</scope>
    <source>
        <strain evidence="1 2">NBRC 102662</strain>
    </source>
</reference>
<comment type="caution">
    <text evidence="1">The sequence shown here is derived from an EMBL/GenBank/DDBJ whole genome shotgun (WGS) entry which is preliminary data.</text>
</comment>
<name>A0A2D0MXN4_FLAN2</name>
<accession>A0A2D0MXN4</accession>
<proteinExistence type="predicted"/>
<dbReference type="AlphaFoldDB" id="A0A2D0MXN4"/>
<dbReference type="EMBL" id="PDUD01000065">
    <property type="protein sequence ID" value="PHN01024.1"/>
    <property type="molecule type" value="Genomic_DNA"/>
</dbReference>
<gene>
    <name evidence="1" type="ORF">CRP01_39145</name>
</gene>
<dbReference type="Proteomes" id="UP000223913">
    <property type="component" value="Unassembled WGS sequence"/>
</dbReference>
<sequence>MFSDFDCLAVRCRVPPVGLWEGSLLPGRTVFRIVGRIFLKTNFPDHSLIGRINLGEFTGIIRWKAYFSKKRFDNTGLLPD</sequence>
<organism evidence="1 2">
    <name type="scientific">Flavilitoribacter nigricans (strain ATCC 23147 / DSM 23189 / NBRC 102662 / NCIMB 1420 / SS-2)</name>
    <name type="common">Lewinella nigricans</name>
    <dbReference type="NCBI Taxonomy" id="1122177"/>
    <lineage>
        <taxon>Bacteria</taxon>
        <taxon>Pseudomonadati</taxon>
        <taxon>Bacteroidota</taxon>
        <taxon>Saprospiria</taxon>
        <taxon>Saprospirales</taxon>
        <taxon>Lewinellaceae</taxon>
        <taxon>Flavilitoribacter</taxon>
    </lineage>
</organism>
<evidence type="ECO:0000313" key="1">
    <source>
        <dbReference type="EMBL" id="PHN01024.1"/>
    </source>
</evidence>
<evidence type="ECO:0000313" key="2">
    <source>
        <dbReference type="Proteomes" id="UP000223913"/>
    </source>
</evidence>
<protein>
    <submittedName>
        <fullName evidence="1">Uncharacterized protein</fullName>
    </submittedName>
</protein>
<keyword evidence="2" id="KW-1185">Reference proteome</keyword>